<evidence type="ECO:0000256" key="5">
    <source>
        <dbReference type="ARBA" id="ARBA00023004"/>
    </source>
</evidence>
<dbReference type="GO" id="GO:0005506">
    <property type="term" value="F:iron ion binding"/>
    <property type="evidence" value="ECO:0007669"/>
    <property type="project" value="InterPro"/>
</dbReference>
<dbReference type="RefSeq" id="WP_123794052.1">
    <property type="nucleotide sequence ID" value="NZ_RKQK01000005.1"/>
</dbReference>
<accession>A0A3N4U7Q3</accession>
<dbReference type="InterPro" id="IPR012127">
    <property type="entry name" value="Cyt_c_prime"/>
</dbReference>
<dbReference type="GO" id="GO:0022900">
    <property type="term" value="P:electron transport chain"/>
    <property type="evidence" value="ECO:0007669"/>
    <property type="project" value="InterPro"/>
</dbReference>
<comment type="PTM">
    <text evidence="7">Binds 1 heme group per subunit.</text>
</comment>
<feature type="binding site" description="axial binding residue" evidence="6">
    <location>
        <position position="138"/>
    </location>
    <ligand>
        <name>heme c</name>
        <dbReference type="ChEBI" id="CHEBI:61717"/>
    </ligand>
    <ligandPart>
        <name>Fe</name>
        <dbReference type="ChEBI" id="CHEBI:18248"/>
    </ligandPart>
</feature>
<dbReference type="InterPro" id="IPR010980">
    <property type="entry name" value="Cyt_c/b562"/>
</dbReference>
<keyword evidence="2 7" id="KW-0349">Heme</keyword>
<dbReference type="OrthoDB" id="8115790at2"/>
<keyword evidence="10" id="KW-1185">Reference proteome</keyword>
<keyword evidence="3 6" id="KW-0479">Metal-binding</keyword>
<dbReference type="EMBL" id="RKQK01000005">
    <property type="protein sequence ID" value="RPE63141.1"/>
    <property type="molecule type" value="Genomic_DNA"/>
</dbReference>
<feature type="binding site" description="covalent" evidence="7">
    <location>
        <position position="134"/>
    </location>
    <ligand>
        <name>heme c</name>
        <dbReference type="ChEBI" id="CHEBI:61717"/>
    </ligand>
</feature>
<evidence type="ECO:0000256" key="6">
    <source>
        <dbReference type="PIRSR" id="PIRSR000027-1"/>
    </source>
</evidence>
<evidence type="ECO:0000256" key="7">
    <source>
        <dbReference type="PIRSR" id="PIRSR000027-2"/>
    </source>
</evidence>
<dbReference type="SUPFAM" id="SSF47175">
    <property type="entry name" value="Cytochromes"/>
    <property type="match status" value="1"/>
</dbReference>
<evidence type="ECO:0000256" key="3">
    <source>
        <dbReference type="ARBA" id="ARBA00022723"/>
    </source>
</evidence>
<dbReference type="AlphaFoldDB" id="A0A3N4U7Q3"/>
<dbReference type="PROSITE" id="PS51009">
    <property type="entry name" value="CYTCII"/>
    <property type="match status" value="1"/>
</dbReference>
<dbReference type="GO" id="GO:0020037">
    <property type="term" value="F:heme binding"/>
    <property type="evidence" value="ECO:0007669"/>
    <property type="project" value="InterPro"/>
</dbReference>
<feature type="signal peptide" evidence="8">
    <location>
        <begin position="1"/>
        <end position="20"/>
    </location>
</feature>
<evidence type="ECO:0000256" key="2">
    <source>
        <dbReference type="ARBA" id="ARBA00022617"/>
    </source>
</evidence>
<dbReference type="Pfam" id="PF01322">
    <property type="entry name" value="Cytochrom_C_2"/>
    <property type="match status" value="1"/>
</dbReference>
<name>A0A3N4U7Q3_9RHOB</name>
<feature type="binding site" description="covalent" evidence="7">
    <location>
        <position position="137"/>
    </location>
    <ligand>
        <name>heme c</name>
        <dbReference type="ChEBI" id="CHEBI:61717"/>
    </ligand>
</feature>
<dbReference type="GO" id="GO:0042597">
    <property type="term" value="C:periplasmic space"/>
    <property type="evidence" value="ECO:0007669"/>
    <property type="project" value="InterPro"/>
</dbReference>
<dbReference type="Gene3D" id="1.20.120.10">
    <property type="entry name" value="Cytochrome c/b562"/>
    <property type="match status" value="1"/>
</dbReference>
<protein>
    <submittedName>
        <fullName evidence="9">Cytochrome c556</fullName>
    </submittedName>
</protein>
<comment type="caution">
    <text evidence="9">The sequence shown here is derived from an EMBL/GenBank/DDBJ whole genome shotgun (WGS) entry which is preliminary data.</text>
</comment>
<organism evidence="9 10">
    <name type="scientific">Pacificibacter maritimus</name>
    <dbReference type="NCBI Taxonomy" id="762213"/>
    <lineage>
        <taxon>Bacteria</taxon>
        <taxon>Pseudomonadati</taxon>
        <taxon>Pseudomonadota</taxon>
        <taxon>Alphaproteobacteria</taxon>
        <taxon>Rhodobacterales</taxon>
        <taxon>Roseobacteraceae</taxon>
        <taxon>Pacificibacter</taxon>
    </lineage>
</organism>
<dbReference type="InterPro" id="IPR002321">
    <property type="entry name" value="Cyt_c_II"/>
</dbReference>
<proteinExistence type="predicted"/>
<keyword evidence="4" id="KW-0249">Electron transport</keyword>
<sequence length="143" mass="14785">MKSLILTSAMVVTLATAAFAHDGVESETVAKRMEGMSEISGALKTLGSMAKGAVEFDAVAAQAAVNEVAEQAQAIPVLFEAQVTDPKSEAKPEIWTNWDEFVATAAVLQSAAESAEISDVASIGAAMGAMSGSCKACHSKFRM</sequence>
<dbReference type="GO" id="GO:0009055">
    <property type="term" value="F:electron transfer activity"/>
    <property type="evidence" value="ECO:0007669"/>
    <property type="project" value="InterPro"/>
</dbReference>
<reference evidence="9 10" key="1">
    <citation type="submission" date="2018-11" db="EMBL/GenBank/DDBJ databases">
        <title>Genomic Encyclopedia of Type Strains, Phase IV (KMG-IV): sequencing the most valuable type-strain genomes for metagenomic binning, comparative biology and taxonomic classification.</title>
        <authorList>
            <person name="Goeker M."/>
        </authorList>
    </citation>
    <scope>NUCLEOTIDE SEQUENCE [LARGE SCALE GENOMIC DNA]</scope>
    <source>
        <strain evidence="9 10">DSM 104731</strain>
    </source>
</reference>
<evidence type="ECO:0000256" key="1">
    <source>
        <dbReference type="ARBA" id="ARBA00022448"/>
    </source>
</evidence>
<keyword evidence="5 6" id="KW-0408">Iron</keyword>
<keyword evidence="1" id="KW-0813">Transport</keyword>
<dbReference type="PIRSF" id="PIRSF000027">
    <property type="entry name" value="Cytc_c_prime"/>
    <property type="match status" value="1"/>
</dbReference>
<evidence type="ECO:0000256" key="4">
    <source>
        <dbReference type="ARBA" id="ARBA00022982"/>
    </source>
</evidence>
<evidence type="ECO:0000313" key="9">
    <source>
        <dbReference type="EMBL" id="RPE63141.1"/>
    </source>
</evidence>
<dbReference type="Proteomes" id="UP000269689">
    <property type="component" value="Unassembled WGS sequence"/>
</dbReference>
<keyword evidence="8" id="KW-0732">Signal</keyword>
<gene>
    <name evidence="9" type="ORF">EDD53_2738</name>
</gene>
<feature type="chain" id="PRO_5018224823" evidence="8">
    <location>
        <begin position="21"/>
        <end position="143"/>
    </location>
</feature>
<evidence type="ECO:0000313" key="10">
    <source>
        <dbReference type="Proteomes" id="UP000269689"/>
    </source>
</evidence>
<evidence type="ECO:0000256" key="8">
    <source>
        <dbReference type="SAM" id="SignalP"/>
    </source>
</evidence>